<keyword evidence="3" id="KW-0804">Transcription</keyword>
<evidence type="ECO:0000313" key="6">
    <source>
        <dbReference type="Proteomes" id="UP000437736"/>
    </source>
</evidence>
<comment type="caution">
    <text evidence="5">The sequence shown here is derived from an EMBL/GenBank/DDBJ whole genome shotgun (WGS) entry which is preliminary data.</text>
</comment>
<dbReference type="InterPro" id="IPR036388">
    <property type="entry name" value="WH-like_DNA-bd_sf"/>
</dbReference>
<dbReference type="SMART" id="SM00421">
    <property type="entry name" value="HTH_LUXR"/>
    <property type="match status" value="1"/>
</dbReference>
<sequence>VDDTRFDLTPQERQIAELARSGLSNPEIATRLFVSPRTVEYHLGKVFAKLGIRTRGELQAVLGTGPGRGPGTP</sequence>
<dbReference type="EMBL" id="WJHE01001288">
    <property type="protein sequence ID" value="MST34902.1"/>
    <property type="molecule type" value="Genomic_DNA"/>
</dbReference>
<dbReference type="PRINTS" id="PR00038">
    <property type="entry name" value="HTHLUXR"/>
</dbReference>
<proteinExistence type="predicted"/>
<keyword evidence="6" id="KW-1185">Reference proteome</keyword>
<feature type="non-terminal residue" evidence="5">
    <location>
        <position position="1"/>
    </location>
</feature>
<keyword evidence="2" id="KW-0238">DNA-binding</keyword>
<organism evidence="5 6">
    <name type="scientific">Acidiferrimicrobium australe</name>
    <dbReference type="NCBI Taxonomy" id="2664430"/>
    <lineage>
        <taxon>Bacteria</taxon>
        <taxon>Bacillati</taxon>
        <taxon>Actinomycetota</taxon>
        <taxon>Acidimicrobiia</taxon>
        <taxon>Acidimicrobiales</taxon>
        <taxon>Acidimicrobiaceae</taxon>
        <taxon>Acidiferrimicrobium</taxon>
    </lineage>
</organism>
<keyword evidence="1" id="KW-0805">Transcription regulation</keyword>
<dbReference type="Pfam" id="PF00196">
    <property type="entry name" value="GerE"/>
    <property type="match status" value="1"/>
</dbReference>
<dbReference type="InterPro" id="IPR000792">
    <property type="entry name" value="Tscrpt_reg_LuxR_C"/>
</dbReference>
<dbReference type="Gene3D" id="1.10.10.10">
    <property type="entry name" value="Winged helix-like DNA-binding domain superfamily/Winged helix DNA-binding domain"/>
    <property type="match status" value="1"/>
</dbReference>
<name>A0ABW9R090_9ACTN</name>
<reference evidence="5 6" key="1">
    <citation type="submission" date="2019-11" db="EMBL/GenBank/DDBJ databases">
        <title>Acidiferrimicrobium australis gen. nov., sp. nov., an acidophilic and obligately heterotrophic, member of the Actinobacteria that catalyses dissimilatory oxido- reduction of iron isolated from metal-rich acidic water in Chile.</title>
        <authorList>
            <person name="Gonzalez D."/>
            <person name="Huber K."/>
            <person name="Hedrich S."/>
            <person name="Rojas-Villalobos C."/>
            <person name="Quatrini R."/>
            <person name="Dinamarca M.A."/>
            <person name="Schwarz A."/>
            <person name="Canales C."/>
            <person name="Nancucheo I."/>
        </authorList>
    </citation>
    <scope>NUCLEOTIDE SEQUENCE [LARGE SCALE GENOMIC DNA]</scope>
    <source>
        <strain evidence="5 6">USS-CCA1</strain>
    </source>
</reference>
<gene>
    <name evidence="5" type="ORF">GHK86_19515</name>
</gene>
<dbReference type="Proteomes" id="UP000437736">
    <property type="component" value="Unassembled WGS sequence"/>
</dbReference>
<feature type="domain" description="HTH luxR-type" evidence="4">
    <location>
        <begin position="1"/>
        <end position="66"/>
    </location>
</feature>
<dbReference type="InterPro" id="IPR016032">
    <property type="entry name" value="Sig_transdc_resp-reg_C-effctor"/>
</dbReference>
<dbReference type="PANTHER" id="PTHR44688">
    <property type="entry name" value="DNA-BINDING TRANSCRIPTIONAL ACTIVATOR DEVR_DOSR"/>
    <property type="match status" value="1"/>
</dbReference>
<dbReference type="PANTHER" id="PTHR44688:SF16">
    <property type="entry name" value="DNA-BINDING TRANSCRIPTIONAL ACTIVATOR DEVR_DOSR"/>
    <property type="match status" value="1"/>
</dbReference>
<evidence type="ECO:0000259" key="4">
    <source>
        <dbReference type="PROSITE" id="PS50043"/>
    </source>
</evidence>
<dbReference type="PROSITE" id="PS50043">
    <property type="entry name" value="HTH_LUXR_2"/>
    <property type="match status" value="1"/>
</dbReference>
<protein>
    <recommendedName>
        <fullName evidence="4">HTH luxR-type domain-containing protein</fullName>
    </recommendedName>
</protein>
<evidence type="ECO:0000313" key="5">
    <source>
        <dbReference type="EMBL" id="MST34902.1"/>
    </source>
</evidence>
<evidence type="ECO:0000256" key="2">
    <source>
        <dbReference type="ARBA" id="ARBA00023125"/>
    </source>
</evidence>
<dbReference type="CDD" id="cd06170">
    <property type="entry name" value="LuxR_C_like"/>
    <property type="match status" value="1"/>
</dbReference>
<evidence type="ECO:0000256" key="3">
    <source>
        <dbReference type="ARBA" id="ARBA00023163"/>
    </source>
</evidence>
<dbReference type="SUPFAM" id="SSF46894">
    <property type="entry name" value="C-terminal effector domain of the bipartite response regulators"/>
    <property type="match status" value="1"/>
</dbReference>
<accession>A0ABW9R090</accession>
<evidence type="ECO:0000256" key="1">
    <source>
        <dbReference type="ARBA" id="ARBA00023015"/>
    </source>
</evidence>